<evidence type="ECO:0000313" key="1">
    <source>
        <dbReference type="EMBL" id="SJZ98643.1"/>
    </source>
</evidence>
<keyword evidence="1" id="KW-0238">DNA-binding</keyword>
<dbReference type="RefSeq" id="WP_078665587.1">
    <property type="nucleotide sequence ID" value="NZ_FUXM01000016.1"/>
</dbReference>
<gene>
    <name evidence="1" type="ORF">SAMN02745885_01522</name>
</gene>
<dbReference type="Pfam" id="PF13384">
    <property type="entry name" value="HTH_23"/>
    <property type="match status" value="1"/>
</dbReference>
<dbReference type="AlphaFoldDB" id="A0A1T4Q4F3"/>
<dbReference type="EMBL" id="FUXM01000016">
    <property type="protein sequence ID" value="SJZ98643.1"/>
    <property type="molecule type" value="Genomic_DNA"/>
</dbReference>
<sequence>MRGAPWDTQPALKEMCAETGVNLDRLLAGIKRGRSDEEIASEMGVPPTTITRLRRHFEKYGIASVEGQD</sequence>
<dbReference type="Proteomes" id="UP000189933">
    <property type="component" value="Unassembled WGS sequence"/>
</dbReference>
<evidence type="ECO:0000313" key="2">
    <source>
        <dbReference type="Proteomes" id="UP000189933"/>
    </source>
</evidence>
<reference evidence="2" key="1">
    <citation type="submission" date="2017-02" db="EMBL/GenBank/DDBJ databases">
        <authorList>
            <person name="Varghese N."/>
            <person name="Submissions S."/>
        </authorList>
    </citation>
    <scope>NUCLEOTIDE SEQUENCE [LARGE SCALE GENOMIC DNA]</scope>
    <source>
        <strain evidence="2">DSM 16521</strain>
    </source>
</reference>
<proteinExistence type="predicted"/>
<name>A0A1T4Q4F3_9FIRM</name>
<keyword evidence="1" id="KW-0371">Homeobox</keyword>
<keyword evidence="2" id="KW-1185">Reference proteome</keyword>
<accession>A0A1T4Q4F3</accession>
<protein>
    <submittedName>
        <fullName evidence="1">Homeodomain-like domain-containing protein</fullName>
    </submittedName>
</protein>
<organism evidence="1 2">
    <name type="scientific">Carboxydocella sporoproducens DSM 16521</name>
    <dbReference type="NCBI Taxonomy" id="1121270"/>
    <lineage>
        <taxon>Bacteria</taxon>
        <taxon>Bacillati</taxon>
        <taxon>Bacillota</taxon>
        <taxon>Clostridia</taxon>
        <taxon>Eubacteriales</taxon>
        <taxon>Clostridiales Family XVI. Incertae Sedis</taxon>
        <taxon>Carboxydocella</taxon>
    </lineage>
</organism>
<dbReference type="GO" id="GO:0003677">
    <property type="term" value="F:DNA binding"/>
    <property type="evidence" value="ECO:0007669"/>
    <property type="project" value="UniProtKB-KW"/>
</dbReference>
<dbReference type="OrthoDB" id="2084241at2"/>